<evidence type="ECO:0000313" key="2">
    <source>
        <dbReference type="Proteomes" id="UP001165121"/>
    </source>
</evidence>
<protein>
    <submittedName>
        <fullName evidence="1">Unnamed protein product</fullName>
    </submittedName>
</protein>
<name>A0A9W7D0K4_9STRA</name>
<keyword evidence="2" id="KW-1185">Reference proteome</keyword>
<dbReference type="AlphaFoldDB" id="A0A9W7D0K4"/>
<sequence length="312" mass="34492">MAVMTVSDWALTGSLCDQNIGDILHPVQPDGAAPKVVVTPGHGGNTVREFLCNKTIWAVGAEMVFIAGHHLENHCPPSWRRSWRRCLQRPRKYFRRSQNVVATPVRLEFSLWPGMKWWANGGSFDDTPGRPASNGSPIQTYAEPSHSTHATAERLQQFNRNVASGRPIMALIRREHVKTGHLRITKAGGVTADEARLLLPHLLAHFPELVNQSLYPVELHLHAMPEDHPIVAQIARGLSVSPTAKLTLTTSGADPGTVITISSRAAAVQYLDTASGNTVHVRDIHPSPTLNCMASPWLEKPTWLQKRHIYKN</sequence>
<gene>
    <name evidence="1" type="ORF">Pfra01_001851800</name>
</gene>
<dbReference type="EMBL" id="BSXT01002289">
    <property type="protein sequence ID" value="GMF48203.1"/>
    <property type="molecule type" value="Genomic_DNA"/>
</dbReference>
<organism evidence="1 2">
    <name type="scientific">Phytophthora fragariaefolia</name>
    <dbReference type="NCBI Taxonomy" id="1490495"/>
    <lineage>
        <taxon>Eukaryota</taxon>
        <taxon>Sar</taxon>
        <taxon>Stramenopiles</taxon>
        <taxon>Oomycota</taxon>
        <taxon>Peronosporomycetes</taxon>
        <taxon>Peronosporales</taxon>
        <taxon>Peronosporaceae</taxon>
        <taxon>Phytophthora</taxon>
    </lineage>
</organism>
<accession>A0A9W7D0K4</accession>
<evidence type="ECO:0000313" key="1">
    <source>
        <dbReference type="EMBL" id="GMF48203.1"/>
    </source>
</evidence>
<proteinExistence type="predicted"/>
<comment type="caution">
    <text evidence="1">The sequence shown here is derived from an EMBL/GenBank/DDBJ whole genome shotgun (WGS) entry which is preliminary data.</text>
</comment>
<reference evidence="1" key="1">
    <citation type="submission" date="2023-04" db="EMBL/GenBank/DDBJ databases">
        <title>Phytophthora fragariaefolia NBRC 109709.</title>
        <authorList>
            <person name="Ichikawa N."/>
            <person name="Sato H."/>
            <person name="Tonouchi N."/>
        </authorList>
    </citation>
    <scope>NUCLEOTIDE SEQUENCE</scope>
    <source>
        <strain evidence="1">NBRC 109709</strain>
    </source>
</reference>
<dbReference type="Proteomes" id="UP001165121">
    <property type="component" value="Unassembled WGS sequence"/>
</dbReference>